<dbReference type="AlphaFoldDB" id="A0A2W0CBM2"/>
<evidence type="ECO:0000313" key="2">
    <source>
        <dbReference type="EMBL" id="PYY28039.1"/>
    </source>
</evidence>
<dbReference type="CDD" id="cd04301">
    <property type="entry name" value="NAT_SF"/>
    <property type="match status" value="1"/>
</dbReference>
<protein>
    <submittedName>
        <fullName evidence="2">Putative acetyltransferase</fullName>
        <ecNumber evidence="2">2.3.1.158</ecNumber>
    </submittedName>
</protein>
<sequence>MKHSFKIITEYINDDFRAMQAQPEDTEDVLSLLRETAEWLRSQGSSQWSALLKGEDSHDTAGAIRRGDVFVFKKDNEVAGMVILMQQPSAWDFELWGSKAHQADGAVYLHRLAIRRKYARTGLGRDILSWSSSGIQFDNKHVMRLDCVGDNERLNEFYPRNGYTFVGKINGYSTFEKPFQS</sequence>
<evidence type="ECO:0000259" key="1">
    <source>
        <dbReference type="PROSITE" id="PS51186"/>
    </source>
</evidence>
<dbReference type="RefSeq" id="WP_110759481.1">
    <property type="nucleotide sequence ID" value="NZ_PRLG01000020.1"/>
</dbReference>
<dbReference type="EC" id="2.3.1.158" evidence="2"/>
<comment type="caution">
    <text evidence="2">The sequence shown here is derived from an EMBL/GenBank/DDBJ whole genome shotgun (WGS) entry which is preliminary data.</text>
</comment>
<dbReference type="PROSITE" id="PS51186">
    <property type="entry name" value="GNAT"/>
    <property type="match status" value="1"/>
</dbReference>
<dbReference type="Proteomes" id="UP000247459">
    <property type="component" value="Unassembled WGS sequence"/>
</dbReference>
<name>A0A2W0CBM2_9BACL</name>
<dbReference type="SUPFAM" id="SSF55729">
    <property type="entry name" value="Acyl-CoA N-acyltransferases (Nat)"/>
    <property type="match status" value="1"/>
</dbReference>
<dbReference type="InterPro" id="IPR000182">
    <property type="entry name" value="GNAT_dom"/>
</dbReference>
<organism evidence="2 3">
    <name type="scientific">Paenibacillus illinoisensis</name>
    <dbReference type="NCBI Taxonomy" id="59845"/>
    <lineage>
        <taxon>Bacteria</taxon>
        <taxon>Bacillati</taxon>
        <taxon>Bacillota</taxon>
        <taxon>Bacilli</taxon>
        <taxon>Bacillales</taxon>
        <taxon>Paenibacillaceae</taxon>
        <taxon>Paenibacillus</taxon>
    </lineage>
</organism>
<gene>
    <name evidence="2" type="ORF">PIL02S_03165</name>
</gene>
<dbReference type="InterPro" id="IPR016181">
    <property type="entry name" value="Acyl_CoA_acyltransferase"/>
</dbReference>
<proteinExistence type="predicted"/>
<keyword evidence="2" id="KW-0808">Transferase</keyword>
<feature type="domain" description="N-acetyltransferase" evidence="1">
    <location>
        <begin position="14"/>
        <end position="180"/>
    </location>
</feature>
<keyword evidence="2" id="KW-0012">Acyltransferase</keyword>
<dbReference type="GO" id="GO:0046027">
    <property type="term" value="F:phospholipid:diacylglycerol acyltransferase activity"/>
    <property type="evidence" value="ECO:0007669"/>
    <property type="project" value="UniProtKB-EC"/>
</dbReference>
<dbReference type="EMBL" id="PRLG01000020">
    <property type="protein sequence ID" value="PYY28039.1"/>
    <property type="molecule type" value="Genomic_DNA"/>
</dbReference>
<reference evidence="2 3" key="1">
    <citation type="submission" date="2018-01" db="EMBL/GenBank/DDBJ databases">
        <title>Genome sequence of the PGP bacterium Paenibacillus illinoisensis E3.</title>
        <authorList>
            <person name="Rolli E."/>
            <person name="Marasco R."/>
            <person name="Bessem C."/>
            <person name="Michoud G."/>
            <person name="Gaiarsa S."/>
            <person name="Borin S."/>
            <person name="Daffonchio D."/>
        </authorList>
    </citation>
    <scope>NUCLEOTIDE SEQUENCE [LARGE SCALE GENOMIC DNA]</scope>
    <source>
        <strain evidence="2 3">E3</strain>
    </source>
</reference>
<evidence type="ECO:0000313" key="3">
    <source>
        <dbReference type="Proteomes" id="UP000247459"/>
    </source>
</evidence>
<dbReference type="OrthoDB" id="6382410at2"/>
<accession>A0A2W0CBM2</accession>
<dbReference type="Gene3D" id="3.40.630.30">
    <property type="match status" value="1"/>
</dbReference>
<dbReference type="Pfam" id="PF00583">
    <property type="entry name" value="Acetyltransf_1"/>
    <property type="match status" value="1"/>
</dbReference>